<accession>A0A1G4K5G3</accession>
<organism evidence="1 2">
    <name type="scientific">Lachancea meyersii CBS 8951</name>
    <dbReference type="NCBI Taxonomy" id="1266667"/>
    <lineage>
        <taxon>Eukaryota</taxon>
        <taxon>Fungi</taxon>
        <taxon>Dikarya</taxon>
        <taxon>Ascomycota</taxon>
        <taxon>Saccharomycotina</taxon>
        <taxon>Saccharomycetes</taxon>
        <taxon>Saccharomycetales</taxon>
        <taxon>Saccharomycetaceae</taxon>
        <taxon>Lachancea</taxon>
    </lineage>
</organism>
<name>A0A1G4K5G3_9SACH</name>
<dbReference type="OrthoDB" id="410198at2759"/>
<keyword evidence="2" id="KW-1185">Reference proteome</keyword>
<dbReference type="SUPFAM" id="SSF55729">
    <property type="entry name" value="Acyl-CoA N-acyltransferases (Nat)"/>
    <property type="match status" value="1"/>
</dbReference>
<evidence type="ECO:0000313" key="2">
    <source>
        <dbReference type="Proteomes" id="UP000191144"/>
    </source>
</evidence>
<dbReference type="AlphaFoldDB" id="A0A1G4K5G3"/>
<dbReference type="InterPro" id="IPR016181">
    <property type="entry name" value="Acyl_CoA_acyltransferase"/>
</dbReference>
<dbReference type="PANTHER" id="PTHR43451">
    <property type="entry name" value="ACETYLTRANSFERASE (GNAT) FAMILY PROTEIN"/>
    <property type="match status" value="1"/>
</dbReference>
<proteinExistence type="predicted"/>
<evidence type="ECO:0000313" key="1">
    <source>
        <dbReference type="EMBL" id="SCU99042.1"/>
    </source>
</evidence>
<protein>
    <submittedName>
        <fullName evidence="1">LAME_0G01596g1_1</fullName>
    </submittedName>
</protein>
<gene>
    <name evidence="1" type="ORF">LAME_0G01596G</name>
</gene>
<dbReference type="Gene3D" id="3.40.630.30">
    <property type="match status" value="1"/>
</dbReference>
<sequence length="214" mass="24309">MSCQITQDWNCCRKTLSIVFKDSNEHIYLCKKFLGFPVDKHHTPEFYEDSFNQINIPFLENGGFLLQAKNYDCVAVVAPPDQKSYGFQETEDPVFNKQFIHANDELKTQLGLGTKIPCYYLFLIGKNLEHPEIRGGARAVMEWLKNEADRRSAAVVLEALNSKVQKVYEHFGFKTYCSFSYGVGEVNSDGDACSDGTGFTSYFMVYIKNEALLG</sequence>
<reference evidence="2" key="1">
    <citation type="submission" date="2016-03" db="EMBL/GenBank/DDBJ databases">
        <authorList>
            <person name="Devillers Hugo."/>
        </authorList>
    </citation>
    <scope>NUCLEOTIDE SEQUENCE [LARGE SCALE GENOMIC DNA]</scope>
</reference>
<dbReference type="InterPro" id="IPR052564">
    <property type="entry name" value="N-acetyltrans/Recomb-assoc"/>
</dbReference>
<dbReference type="EMBL" id="LT598484">
    <property type="protein sequence ID" value="SCU99042.1"/>
    <property type="molecule type" value="Genomic_DNA"/>
</dbReference>
<dbReference type="Proteomes" id="UP000191144">
    <property type="component" value="Chromosome G"/>
</dbReference>
<dbReference type="PANTHER" id="PTHR43451:SF1">
    <property type="entry name" value="ACETYLTRANSFERASE"/>
    <property type="match status" value="1"/>
</dbReference>